<comment type="caution">
    <text evidence="2">The sequence shown here is derived from an EMBL/GenBank/DDBJ whole genome shotgun (WGS) entry which is preliminary data.</text>
</comment>
<keyword evidence="1" id="KW-1133">Transmembrane helix</keyword>
<keyword evidence="3" id="KW-1185">Reference proteome</keyword>
<dbReference type="EMBL" id="BGPR01066648">
    <property type="protein sequence ID" value="GBO41142.1"/>
    <property type="molecule type" value="Genomic_DNA"/>
</dbReference>
<gene>
    <name evidence="2" type="ORF">AVEN_51656_1</name>
</gene>
<protein>
    <submittedName>
        <fullName evidence="2">Uncharacterized protein</fullName>
    </submittedName>
</protein>
<evidence type="ECO:0000313" key="2">
    <source>
        <dbReference type="EMBL" id="GBO41142.1"/>
    </source>
</evidence>
<evidence type="ECO:0000313" key="3">
    <source>
        <dbReference type="Proteomes" id="UP000499080"/>
    </source>
</evidence>
<feature type="transmembrane region" description="Helical" evidence="1">
    <location>
        <begin position="25"/>
        <end position="50"/>
    </location>
</feature>
<dbReference type="AlphaFoldDB" id="A0A4Y2WZC8"/>
<dbReference type="Proteomes" id="UP000499080">
    <property type="component" value="Unassembled WGS sequence"/>
</dbReference>
<name>A0A4Y2WZC8_ARAVE</name>
<accession>A0A4Y2WZC8</accession>
<reference evidence="2 3" key="1">
    <citation type="journal article" date="2019" name="Sci. Rep.">
        <title>Orb-weaving spider Araneus ventricosus genome elucidates the spidroin gene catalogue.</title>
        <authorList>
            <person name="Kono N."/>
            <person name="Nakamura H."/>
            <person name="Ohtoshi R."/>
            <person name="Moran D.A.P."/>
            <person name="Shinohara A."/>
            <person name="Yoshida Y."/>
            <person name="Fujiwara M."/>
            <person name="Mori M."/>
            <person name="Tomita M."/>
            <person name="Arakawa K."/>
        </authorList>
    </citation>
    <scope>NUCLEOTIDE SEQUENCE [LARGE SCALE GENOMIC DNA]</scope>
</reference>
<keyword evidence="1" id="KW-0812">Transmembrane</keyword>
<sequence length="71" mass="7833">MVGETGSHKRPPCDAMVIGVPAPDWLVLVLFPCLTFKVISEIAVVTSLVCKRVFSASRRRLPTARKKRGHC</sequence>
<organism evidence="2 3">
    <name type="scientific">Araneus ventricosus</name>
    <name type="common">Orbweaver spider</name>
    <name type="synonym">Epeira ventricosa</name>
    <dbReference type="NCBI Taxonomy" id="182803"/>
    <lineage>
        <taxon>Eukaryota</taxon>
        <taxon>Metazoa</taxon>
        <taxon>Ecdysozoa</taxon>
        <taxon>Arthropoda</taxon>
        <taxon>Chelicerata</taxon>
        <taxon>Arachnida</taxon>
        <taxon>Araneae</taxon>
        <taxon>Araneomorphae</taxon>
        <taxon>Entelegynae</taxon>
        <taxon>Araneoidea</taxon>
        <taxon>Araneidae</taxon>
        <taxon>Araneus</taxon>
    </lineage>
</organism>
<proteinExistence type="predicted"/>
<evidence type="ECO:0000256" key="1">
    <source>
        <dbReference type="SAM" id="Phobius"/>
    </source>
</evidence>
<keyword evidence="1" id="KW-0472">Membrane</keyword>